<name>A0A422NLB1_9TRYP</name>
<dbReference type="GO" id="GO:0020037">
    <property type="term" value="F:heme binding"/>
    <property type="evidence" value="ECO:0007669"/>
    <property type="project" value="InterPro"/>
</dbReference>
<dbReference type="InterPro" id="IPR036396">
    <property type="entry name" value="Cyt_P450_sf"/>
</dbReference>
<evidence type="ECO:0000256" key="1">
    <source>
        <dbReference type="ARBA" id="ARBA00010617"/>
    </source>
</evidence>
<evidence type="ECO:0000256" key="7">
    <source>
        <dbReference type="PIRSR" id="PIRSR602403-1"/>
    </source>
</evidence>
<evidence type="ECO:0000256" key="5">
    <source>
        <dbReference type="ARBA" id="ARBA00023004"/>
    </source>
</evidence>
<keyword evidence="5 7" id="KW-0408">Iron</keyword>
<feature type="binding site" description="axial binding residue" evidence="7">
    <location>
        <position position="513"/>
    </location>
    <ligand>
        <name>heme</name>
        <dbReference type="ChEBI" id="CHEBI:30413"/>
    </ligand>
    <ligandPart>
        <name>Fe</name>
        <dbReference type="ChEBI" id="CHEBI:18248"/>
    </ligandPart>
</feature>
<dbReference type="PANTHER" id="PTHR24291">
    <property type="entry name" value="CYTOCHROME P450 FAMILY 4"/>
    <property type="match status" value="1"/>
</dbReference>
<evidence type="ECO:0000256" key="4">
    <source>
        <dbReference type="ARBA" id="ARBA00023002"/>
    </source>
</evidence>
<dbReference type="GeneID" id="40321229"/>
<dbReference type="GO" id="GO:0004497">
    <property type="term" value="F:monooxygenase activity"/>
    <property type="evidence" value="ECO:0007669"/>
    <property type="project" value="UniProtKB-KW"/>
</dbReference>
<evidence type="ECO:0000256" key="3">
    <source>
        <dbReference type="ARBA" id="ARBA00022723"/>
    </source>
</evidence>
<feature type="transmembrane region" description="Helical" evidence="8">
    <location>
        <begin position="33"/>
        <end position="56"/>
    </location>
</feature>
<dbReference type="PRINTS" id="PR00465">
    <property type="entry name" value="EP450IV"/>
</dbReference>
<dbReference type="InterPro" id="IPR050196">
    <property type="entry name" value="Cytochrome_P450_Monoox"/>
</dbReference>
<keyword evidence="6" id="KW-0503">Monooxygenase</keyword>
<dbReference type="AlphaFoldDB" id="A0A422NLB1"/>
<dbReference type="Gene3D" id="1.10.630.10">
    <property type="entry name" value="Cytochrome P450"/>
    <property type="match status" value="1"/>
</dbReference>
<dbReference type="OrthoDB" id="1470350at2759"/>
<organism evidence="9 10">
    <name type="scientific">Trypanosoma conorhini</name>
    <dbReference type="NCBI Taxonomy" id="83891"/>
    <lineage>
        <taxon>Eukaryota</taxon>
        <taxon>Discoba</taxon>
        <taxon>Euglenozoa</taxon>
        <taxon>Kinetoplastea</taxon>
        <taxon>Metakinetoplastina</taxon>
        <taxon>Trypanosomatida</taxon>
        <taxon>Trypanosomatidae</taxon>
        <taxon>Trypanosoma</taxon>
    </lineage>
</organism>
<comment type="cofactor">
    <cofactor evidence="7">
        <name>heme</name>
        <dbReference type="ChEBI" id="CHEBI:30413"/>
    </cofactor>
</comment>
<dbReference type="Proteomes" id="UP000284403">
    <property type="component" value="Unassembled WGS sequence"/>
</dbReference>
<dbReference type="SUPFAM" id="SSF48264">
    <property type="entry name" value="Cytochrome P450"/>
    <property type="match status" value="1"/>
</dbReference>
<keyword evidence="4" id="KW-0560">Oxidoreductase</keyword>
<keyword evidence="3 7" id="KW-0479">Metal-binding</keyword>
<proteinExistence type="inferred from homology"/>
<comment type="similarity">
    <text evidence="1">Belongs to the cytochrome P450 family.</text>
</comment>
<dbReference type="PANTHER" id="PTHR24291:SF50">
    <property type="entry name" value="BIFUNCTIONAL ALBAFLAVENONE MONOOXYGENASE_TERPENE SYNTHASE"/>
    <property type="match status" value="1"/>
</dbReference>
<keyword evidence="2 7" id="KW-0349">Heme</keyword>
<dbReference type="PRINTS" id="PR00385">
    <property type="entry name" value="P450"/>
</dbReference>
<keyword evidence="8" id="KW-0812">Transmembrane</keyword>
<dbReference type="GO" id="GO:0005506">
    <property type="term" value="F:iron ion binding"/>
    <property type="evidence" value="ECO:0007669"/>
    <property type="project" value="InterPro"/>
</dbReference>
<reference evidence="9 10" key="1">
    <citation type="journal article" date="2018" name="BMC Genomics">
        <title>Genomic comparison of Trypanosoma conorhini and Trypanosoma rangeli to Trypanosoma cruzi strains of high and low virulence.</title>
        <authorList>
            <person name="Bradwell K.R."/>
            <person name="Koparde V.N."/>
            <person name="Matveyev A.V."/>
            <person name="Serrano M.G."/>
            <person name="Alves J.M."/>
            <person name="Parikh H."/>
            <person name="Huang B."/>
            <person name="Lee V."/>
            <person name="Espinosa-Alvarez O."/>
            <person name="Ortiz P.A."/>
            <person name="Costa-Martins A.G."/>
            <person name="Teixeira M.M."/>
            <person name="Buck G.A."/>
        </authorList>
    </citation>
    <scope>NUCLEOTIDE SEQUENCE [LARGE SCALE GENOMIC DNA]</scope>
    <source>
        <strain evidence="9 10">025E</strain>
    </source>
</reference>
<dbReference type="Pfam" id="PF00067">
    <property type="entry name" value="p450"/>
    <property type="match status" value="1"/>
</dbReference>
<gene>
    <name evidence="9" type="ORF">Tco025E_07618</name>
</gene>
<evidence type="ECO:0000313" key="10">
    <source>
        <dbReference type="Proteomes" id="UP000284403"/>
    </source>
</evidence>
<dbReference type="InterPro" id="IPR002403">
    <property type="entry name" value="Cyt_P450_E_grp-IV"/>
</dbReference>
<dbReference type="EMBL" id="MKKU01000606">
    <property type="protein sequence ID" value="RNF06245.1"/>
    <property type="molecule type" value="Genomic_DNA"/>
</dbReference>
<keyword evidence="8" id="KW-1133">Transmembrane helix</keyword>
<keyword evidence="10" id="KW-1185">Reference proteome</keyword>
<protein>
    <submittedName>
        <fullName evidence="9">Cytochrome p450-like protein</fullName>
    </submittedName>
</protein>
<comment type="caution">
    <text evidence="9">The sequence shown here is derived from an EMBL/GenBank/DDBJ whole genome shotgun (WGS) entry which is preliminary data.</text>
</comment>
<accession>A0A422NLB1</accession>
<evidence type="ECO:0000256" key="6">
    <source>
        <dbReference type="ARBA" id="ARBA00023033"/>
    </source>
</evidence>
<keyword evidence="8" id="KW-0472">Membrane</keyword>
<dbReference type="InterPro" id="IPR001128">
    <property type="entry name" value="Cyt_P450"/>
</dbReference>
<evidence type="ECO:0000256" key="8">
    <source>
        <dbReference type="SAM" id="Phobius"/>
    </source>
</evidence>
<sequence>MPNVQIIIDVVRQVWARGVTQGMKVVATSSYGALFLMGALAVTWAFILYWFFFVFMRGVVMDRYLRHVPEVPGKVPVLGHALLLMGGSPWRKMADWSLNPYSTAEEEKKTDATPVNRVVRFTVLHQRVVYINDPALLKRVLLTNQRNYAKDIAVSYKHFMCLLGTGLVTAEGEKWKKGRLLLSHAMRIDILEEVPQLAMRAAGRVMEKLAALDTKTPFLDLNEEFRHMTLQVIGETALSLEPEEIDRIFPALYLPIVHECNRRVWEPWRTFMPFLEGFQERRRCLKELNDVLGDIIQKRWDDRHKPHKRDIMALCISQIEKMDAAMVLQLRDDVKTILLAGHETSAALLTWATYEVMCCPEVRDKIVEEALRLFDPARCEKKIATPQGKTWGIPTASDVRSMLRWSPAVLRETLRKHTVVPLVMRRAVKSDVWPAAMTGLGRDVTIPAGCTVAVGMRAVHHRPDLWPDPQAFKPERFLDVGLEAGSSSQSNEVRQTSIDPYAFIPFINGPRNCLGQHLALMETSVVLAYLFLNWDLRFYGADACAGDAGRRSFQEEAGRPHEFMVPIVPNNGLRVVGTPRKEV</sequence>
<evidence type="ECO:0000313" key="9">
    <source>
        <dbReference type="EMBL" id="RNF06245.1"/>
    </source>
</evidence>
<dbReference type="GO" id="GO:0016705">
    <property type="term" value="F:oxidoreductase activity, acting on paired donors, with incorporation or reduction of molecular oxygen"/>
    <property type="evidence" value="ECO:0007669"/>
    <property type="project" value="InterPro"/>
</dbReference>
<evidence type="ECO:0000256" key="2">
    <source>
        <dbReference type="ARBA" id="ARBA00022617"/>
    </source>
</evidence>
<dbReference type="RefSeq" id="XP_029225412.1">
    <property type="nucleotide sequence ID" value="XM_029374481.1"/>
</dbReference>